<keyword evidence="1" id="KW-0732">Signal</keyword>
<accession>A0A3B7N2A0</accession>
<sequence>MKKLLTATVLIAIVMLSGCLSALHPLFTEEDLVFDPKLVGSWQVGPENKVYTFQQGTAESFKELPEGMQQIAAKAYLLTVTDPRTGEETDKFYAFLARIGKHQYLDYYPMETKRQQSYSGFFKKNFVPMHSFYRLQPGKDQNTIVIGQFADSYLRTLIDKKQIRIRHELKPDGSYVITAPTEELQQYVLKYGDVDEAYQDNDTFTRIK</sequence>
<gene>
    <name evidence="2" type="ORF">D3H65_21810</name>
</gene>
<evidence type="ECO:0000313" key="2">
    <source>
        <dbReference type="EMBL" id="AXY76471.1"/>
    </source>
</evidence>
<dbReference type="EMBL" id="CP032157">
    <property type="protein sequence ID" value="AXY76471.1"/>
    <property type="molecule type" value="Genomic_DNA"/>
</dbReference>
<evidence type="ECO:0000313" key="3">
    <source>
        <dbReference type="Proteomes" id="UP000263900"/>
    </source>
</evidence>
<name>A0A3B7N2A0_9BACT</name>
<protein>
    <recommendedName>
        <fullName evidence="4">Lipocalin-like domain-containing protein</fullName>
    </recommendedName>
</protein>
<dbReference type="KEGG" id="pseg:D3H65_21810"/>
<reference evidence="2 3" key="1">
    <citation type="submission" date="2018-09" db="EMBL/GenBank/DDBJ databases">
        <title>Genome sequencing of strain 6GH32-13.</title>
        <authorList>
            <person name="Weon H.-Y."/>
            <person name="Heo J."/>
            <person name="Kwon S.-W."/>
        </authorList>
    </citation>
    <scope>NUCLEOTIDE SEQUENCE [LARGE SCALE GENOMIC DNA]</scope>
    <source>
        <strain evidence="2 3">5GH32-13</strain>
    </source>
</reference>
<evidence type="ECO:0000256" key="1">
    <source>
        <dbReference type="SAM" id="SignalP"/>
    </source>
</evidence>
<dbReference type="PROSITE" id="PS51257">
    <property type="entry name" value="PROKAR_LIPOPROTEIN"/>
    <property type="match status" value="1"/>
</dbReference>
<keyword evidence="3" id="KW-1185">Reference proteome</keyword>
<organism evidence="2 3">
    <name type="scientific">Paraflavitalea soli</name>
    <dbReference type="NCBI Taxonomy" id="2315862"/>
    <lineage>
        <taxon>Bacteria</taxon>
        <taxon>Pseudomonadati</taxon>
        <taxon>Bacteroidota</taxon>
        <taxon>Chitinophagia</taxon>
        <taxon>Chitinophagales</taxon>
        <taxon>Chitinophagaceae</taxon>
        <taxon>Paraflavitalea</taxon>
    </lineage>
</organism>
<feature type="chain" id="PRO_5017738811" description="Lipocalin-like domain-containing protein" evidence="1">
    <location>
        <begin position="23"/>
        <end position="208"/>
    </location>
</feature>
<dbReference type="RefSeq" id="WP_119052348.1">
    <property type="nucleotide sequence ID" value="NZ_CP032157.1"/>
</dbReference>
<dbReference type="OrthoDB" id="1421611at2"/>
<dbReference type="Proteomes" id="UP000263900">
    <property type="component" value="Chromosome"/>
</dbReference>
<dbReference type="AlphaFoldDB" id="A0A3B7N2A0"/>
<evidence type="ECO:0008006" key="4">
    <source>
        <dbReference type="Google" id="ProtNLM"/>
    </source>
</evidence>
<feature type="signal peptide" evidence="1">
    <location>
        <begin position="1"/>
        <end position="22"/>
    </location>
</feature>
<proteinExistence type="predicted"/>